<evidence type="ECO:0000313" key="2">
    <source>
        <dbReference type="Proteomes" id="UP001432401"/>
    </source>
</evidence>
<evidence type="ECO:0000313" key="1">
    <source>
        <dbReference type="EMBL" id="MES0837534.1"/>
    </source>
</evidence>
<dbReference type="RefSeq" id="WP_352986427.1">
    <property type="nucleotide sequence ID" value="NZ_JBEQNA010000018.1"/>
</dbReference>
<keyword evidence="2" id="KW-1185">Reference proteome</keyword>
<comment type="caution">
    <text evidence="1">The sequence shown here is derived from an EMBL/GenBank/DDBJ whole genome shotgun (WGS) entry which is preliminary data.</text>
</comment>
<organism evidence="1 2">
    <name type="scientific">Nocardiopsis tropica</name>
    <dbReference type="NCBI Taxonomy" id="109330"/>
    <lineage>
        <taxon>Bacteria</taxon>
        <taxon>Bacillati</taxon>
        <taxon>Actinomycetota</taxon>
        <taxon>Actinomycetes</taxon>
        <taxon>Streptosporangiales</taxon>
        <taxon>Nocardiopsidaceae</taxon>
        <taxon>Nocardiopsis</taxon>
    </lineage>
</organism>
<evidence type="ECO:0008006" key="3">
    <source>
        <dbReference type="Google" id="ProtNLM"/>
    </source>
</evidence>
<dbReference type="EMBL" id="JBEQNB010000018">
    <property type="protein sequence ID" value="MES0837534.1"/>
    <property type="molecule type" value="Genomic_DNA"/>
</dbReference>
<name>A0ABV2A2L8_9ACTN</name>
<sequence>MSTTTTGLSVRLTAHPLQRVGAFALSSLVHRKPVKLKQLAHPLELTEQDLRAANANMTRDLGRTTTIATSKEPGGFWLGTSYLFWPNCPINTTNRKSLLGQDLKDKLAQWRDLPEADTVLDARCVLCDHPTCGFYGKVDVPLLESSSYRNTTIPTHEGMALCRGCLLSFYALPYGCAIGGGRATALHSWDDNLLRALTKFQVDRTRRQAVAGAPAGERPSYARQLAALSSLRGYEETVTEGVELMVFTNSNKEQELAVHAMDQPATEWIRDLPRGPLGWLGYTHRWEKVPGRSMLARNLFDLPERVIPTVAHFLRERALGKDGICAQTPLLSATCSSYATKVLQVSTTDLDQINQLAARIAQALNTEDDKELKKFLQARKKLATLRAWLQRASVDRTLRTQEAEPFITERQWRLLFDAEDRVFLHRDLLFIGVLNHLHELKPSWRGRDHDDVSTDDLIPDTDLDAENN</sequence>
<gene>
    <name evidence="1" type="ORF">ABUK86_27420</name>
</gene>
<reference evidence="1 2" key="1">
    <citation type="submission" date="2024-06" db="EMBL/GenBank/DDBJ databases">
        <authorList>
            <person name="Bataeva Y.V."/>
            <person name="Grigorian L.N."/>
            <person name="Solomentsev V.I."/>
        </authorList>
    </citation>
    <scope>NUCLEOTIDE SEQUENCE [LARGE SCALE GENOMIC DNA]</scope>
    <source>
        <strain evidence="2">SCPM-O-B-12605 (RCAM04882)</strain>
    </source>
</reference>
<protein>
    <recommendedName>
        <fullName evidence="3">Type I-B CRISPR-associated protein Cas8b1/Cst1</fullName>
    </recommendedName>
</protein>
<accession>A0ABV2A2L8</accession>
<proteinExistence type="predicted"/>
<dbReference type="Proteomes" id="UP001432401">
    <property type="component" value="Unassembled WGS sequence"/>
</dbReference>